<dbReference type="Pfam" id="PF03704">
    <property type="entry name" value="BTAD"/>
    <property type="match status" value="1"/>
</dbReference>
<reference evidence="6 7" key="1">
    <citation type="journal article" date="2015" name="Antonie Van Leeuwenhoek">
        <title>Oricola cellulosilytica gen. nov., sp. nov., a cellulose-degrading bacterium of the family Phyllobacteriaceae isolated from surface seashore water, and emended descriptions of Mesorhizobium loti and Phyllobacterium myrsinacearum.</title>
        <authorList>
            <person name="Hameed A."/>
            <person name="Shahina M."/>
            <person name="Lai W.A."/>
            <person name="Lin S.Y."/>
            <person name="Young L.S."/>
            <person name="Liu Y.C."/>
            <person name="Hsu Y.H."/>
            <person name="Young C.C."/>
        </authorList>
    </citation>
    <scope>NUCLEOTIDE SEQUENCE [LARGE SCALE GENOMIC DNA]</scope>
    <source>
        <strain evidence="6 7">KCTC 52183</strain>
    </source>
</reference>
<evidence type="ECO:0008006" key="8">
    <source>
        <dbReference type="Google" id="ProtNLM"/>
    </source>
</evidence>
<dbReference type="Gene3D" id="1.25.40.10">
    <property type="entry name" value="Tetratricopeptide repeat domain"/>
    <property type="match status" value="1"/>
</dbReference>
<proteinExistence type="inferred from homology"/>
<dbReference type="InterPro" id="IPR011990">
    <property type="entry name" value="TPR-like_helical_dom_sf"/>
</dbReference>
<dbReference type="GO" id="GO:0000160">
    <property type="term" value="P:phosphorelay signal transduction system"/>
    <property type="evidence" value="ECO:0007669"/>
    <property type="project" value="InterPro"/>
</dbReference>
<dbReference type="SUPFAM" id="SSF46894">
    <property type="entry name" value="C-terminal effector domain of the bipartite response regulators"/>
    <property type="match status" value="1"/>
</dbReference>
<name>A0A4R0P8S3_9HYPH</name>
<dbReference type="SMART" id="SM00862">
    <property type="entry name" value="Trans_reg_C"/>
    <property type="match status" value="1"/>
</dbReference>
<feature type="domain" description="Bacterial transcriptional activator" evidence="5">
    <location>
        <begin position="102"/>
        <end position="239"/>
    </location>
</feature>
<evidence type="ECO:0000259" key="4">
    <source>
        <dbReference type="SMART" id="SM00862"/>
    </source>
</evidence>
<dbReference type="AlphaFoldDB" id="A0A4R0P8S3"/>
<dbReference type="Proteomes" id="UP000291301">
    <property type="component" value="Unassembled WGS sequence"/>
</dbReference>
<dbReference type="OrthoDB" id="27092at2"/>
<evidence type="ECO:0000313" key="7">
    <source>
        <dbReference type="Proteomes" id="UP000291301"/>
    </source>
</evidence>
<dbReference type="EMBL" id="SJST01000006">
    <property type="protein sequence ID" value="TCD13235.1"/>
    <property type="molecule type" value="Genomic_DNA"/>
</dbReference>
<dbReference type="InterPro" id="IPR005158">
    <property type="entry name" value="BTAD"/>
</dbReference>
<evidence type="ECO:0000256" key="2">
    <source>
        <dbReference type="ARBA" id="ARBA00023125"/>
    </source>
</evidence>
<dbReference type="GO" id="GO:0006355">
    <property type="term" value="P:regulation of DNA-templated transcription"/>
    <property type="evidence" value="ECO:0007669"/>
    <property type="project" value="InterPro"/>
</dbReference>
<protein>
    <recommendedName>
        <fullName evidence="8">Bacterial transcriptional activator domain-containing protein</fullName>
    </recommendedName>
</protein>
<dbReference type="Gene3D" id="1.10.10.10">
    <property type="entry name" value="Winged helix-like DNA-binding domain superfamily/Winged helix DNA-binding domain"/>
    <property type="match status" value="1"/>
</dbReference>
<dbReference type="InterPro" id="IPR036388">
    <property type="entry name" value="WH-like_DNA-bd_sf"/>
</dbReference>
<sequence>MKKLELRLLGGFELRTAEGEPVAGPDTRKARALLAYLAMHEGRPQRREALADLLWGLSGQKQAASSLSQALYSIRKALAPPGVDFIDATHEEVRLEPGVIAVDVMTFEDLARAGDPSSLHEALALYRGPFLAGLEIAETGYEHWLSAERSRLEGLAVDAGSRLIALRDKPDRTSAADAERLLALDPYNEAAHRHLMLFHALSGQISRAIRQYEHCREELKEDLDIEPSQETRDLHMRIKAGEIPPEAATMPAGPSKRDGTFSSP</sequence>
<evidence type="ECO:0000256" key="1">
    <source>
        <dbReference type="ARBA" id="ARBA00005820"/>
    </source>
</evidence>
<evidence type="ECO:0000259" key="5">
    <source>
        <dbReference type="SMART" id="SM01043"/>
    </source>
</evidence>
<feature type="region of interest" description="Disordered" evidence="3">
    <location>
        <begin position="240"/>
        <end position="264"/>
    </location>
</feature>
<gene>
    <name evidence="6" type="ORF">E0D97_14655</name>
</gene>
<feature type="compositionally biased region" description="Basic and acidic residues" evidence="3">
    <location>
        <begin position="255"/>
        <end position="264"/>
    </location>
</feature>
<evidence type="ECO:0000256" key="3">
    <source>
        <dbReference type="SAM" id="MobiDB-lite"/>
    </source>
</evidence>
<accession>A0A4R0P8S3</accession>
<dbReference type="InterPro" id="IPR016032">
    <property type="entry name" value="Sig_transdc_resp-reg_C-effctor"/>
</dbReference>
<feature type="domain" description="OmpR/PhoB-type" evidence="4">
    <location>
        <begin position="19"/>
        <end position="95"/>
    </location>
</feature>
<dbReference type="GO" id="GO:0003677">
    <property type="term" value="F:DNA binding"/>
    <property type="evidence" value="ECO:0007669"/>
    <property type="project" value="UniProtKB-KW"/>
</dbReference>
<dbReference type="RefSeq" id="WP_131570259.1">
    <property type="nucleotide sequence ID" value="NZ_JAINFK010000005.1"/>
</dbReference>
<evidence type="ECO:0000313" key="6">
    <source>
        <dbReference type="EMBL" id="TCD13235.1"/>
    </source>
</evidence>
<dbReference type="InterPro" id="IPR051677">
    <property type="entry name" value="AfsR-DnrI-RedD_regulator"/>
</dbReference>
<dbReference type="SMART" id="SM01043">
    <property type="entry name" value="BTAD"/>
    <property type="match status" value="1"/>
</dbReference>
<dbReference type="SUPFAM" id="SSF48452">
    <property type="entry name" value="TPR-like"/>
    <property type="match status" value="1"/>
</dbReference>
<keyword evidence="7" id="KW-1185">Reference proteome</keyword>
<organism evidence="6 7">
    <name type="scientific">Oricola cellulosilytica</name>
    <dbReference type="NCBI Taxonomy" id="1429082"/>
    <lineage>
        <taxon>Bacteria</taxon>
        <taxon>Pseudomonadati</taxon>
        <taxon>Pseudomonadota</taxon>
        <taxon>Alphaproteobacteria</taxon>
        <taxon>Hyphomicrobiales</taxon>
        <taxon>Ahrensiaceae</taxon>
        <taxon>Oricola</taxon>
    </lineage>
</organism>
<dbReference type="PANTHER" id="PTHR35807">
    <property type="entry name" value="TRANSCRIPTIONAL REGULATOR REDD-RELATED"/>
    <property type="match status" value="1"/>
</dbReference>
<dbReference type="InterPro" id="IPR001867">
    <property type="entry name" value="OmpR/PhoB-type_DNA-bd"/>
</dbReference>
<comment type="similarity">
    <text evidence="1">Belongs to the AfsR/DnrI/RedD regulatory family.</text>
</comment>
<keyword evidence="2" id="KW-0238">DNA-binding</keyword>
<comment type="caution">
    <text evidence="6">The sequence shown here is derived from an EMBL/GenBank/DDBJ whole genome shotgun (WGS) entry which is preliminary data.</text>
</comment>
<dbReference type="Pfam" id="PF00486">
    <property type="entry name" value="Trans_reg_C"/>
    <property type="match status" value="1"/>
</dbReference>